<accession>A0ABX2EVD1</accession>
<dbReference type="SUPFAM" id="SSF55961">
    <property type="entry name" value="Bet v1-like"/>
    <property type="match status" value="1"/>
</dbReference>
<organism evidence="3 4">
    <name type="scientific">Kibdelosporangium persicum</name>
    <dbReference type="NCBI Taxonomy" id="2698649"/>
    <lineage>
        <taxon>Bacteria</taxon>
        <taxon>Bacillati</taxon>
        <taxon>Actinomycetota</taxon>
        <taxon>Actinomycetes</taxon>
        <taxon>Pseudonocardiales</taxon>
        <taxon>Pseudonocardiaceae</taxon>
        <taxon>Kibdelosporangium</taxon>
    </lineage>
</organism>
<dbReference type="RefSeq" id="WP_173123341.1">
    <property type="nucleotide sequence ID" value="NZ_CBCSGW010000022.1"/>
</dbReference>
<dbReference type="Pfam" id="PF08327">
    <property type="entry name" value="AHSA1"/>
    <property type="match status" value="1"/>
</dbReference>
<evidence type="ECO:0000259" key="2">
    <source>
        <dbReference type="Pfam" id="PF08327"/>
    </source>
</evidence>
<dbReference type="InterPro" id="IPR023393">
    <property type="entry name" value="START-like_dom_sf"/>
</dbReference>
<gene>
    <name evidence="3" type="ORF">GC106_1940</name>
</gene>
<evidence type="ECO:0000313" key="4">
    <source>
        <dbReference type="Proteomes" id="UP000763557"/>
    </source>
</evidence>
<protein>
    <submittedName>
        <fullName evidence="3">Polyketide cyclase</fullName>
    </submittedName>
</protein>
<name>A0ABX2EVD1_9PSEU</name>
<comment type="similarity">
    <text evidence="1">Belongs to the AHA1 family.</text>
</comment>
<sequence length="158" mass="17569">MNPDLDLGVERIIRAPRATVWRAWTDPARLEQWWIPAPARCRVERLDVRPGGAFRTRMSDDGTEFVPHLDACFLAVDELERIVFTNAVDSTWRPANPAPVAMTATVTLTDHPDGTDYRVVVRHGDPDARAHHEKLGFADGWGSVTGQLAAVAESMVSR</sequence>
<reference evidence="3 4" key="1">
    <citation type="submission" date="2020-01" db="EMBL/GenBank/DDBJ databases">
        <title>Kibdelosporangium persica a novel Actinomycetes from a hot desert in Iran.</title>
        <authorList>
            <person name="Safaei N."/>
            <person name="Zaburannyi N."/>
            <person name="Mueller R."/>
            <person name="Wink J."/>
        </authorList>
    </citation>
    <scope>NUCLEOTIDE SEQUENCE [LARGE SCALE GENOMIC DNA]</scope>
    <source>
        <strain evidence="3 4">4NS15</strain>
    </source>
</reference>
<evidence type="ECO:0000256" key="1">
    <source>
        <dbReference type="ARBA" id="ARBA00006817"/>
    </source>
</evidence>
<keyword evidence="4" id="KW-1185">Reference proteome</keyword>
<dbReference type="Proteomes" id="UP000763557">
    <property type="component" value="Unassembled WGS sequence"/>
</dbReference>
<dbReference type="InterPro" id="IPR013538">
    <property type="entry name" value="ASHA1/2-like_C"/>
</dbReference>
<proteinExistence type="inferred from homology"/>
<dbReference type="EMBL" id="JAAATY010000001">
    <property type="protein sequence ID" value="NRN62993.1"/>
    <property type="molecule type" value="Genomic_DNA"/>
</dbReference>
<feature type="domain" description="Activator of Hsp90 ATPase homologue 1/2-like C-terminal" evidence="2">
    <location>
        <begin position="14"/>
        <end position="152"/>
    </location>
</feature>
<dbReference type="Gene3D" id="3.30.530.20">
    <property type="match status" value="1"/>
</dbReference>
<comment type="caution">
    <text evidence="3">The sequence shown here is derived from an EMBL/GenBank/DDBJ whole genome shotgun (WGS) entry which is preliminary data.</text>
</comment>
<evidence type="ECO:0000313" key="3">
    <source>
        <dbReference type="EMBL" id="NRN62993.1"/>
    </source>
</evidence>